<protein>
    <submittedName>
        <fullName evidence="1">DUF4167 domain-containing protein</fullName>
    </submittedName>
</protein>
<dbReference type="Proteomes" id="UP000616151">
    <property type="component" value="Unassembled WGS sequence"/>
</dbReference>
<gene>
    <name evidence="1" type="ORF">JHL16_17410</name>
</gene>
<keyword evidence="2" id="KW-1185">Reference proteome</keyword>
<proteinExistence type="predicted"/>
<comment type="caution">
    <text evidence="1">The sequence shown here is derived from an EMBL/GenBank/DDBJ whole genome shotgun (WGS) entry which is preliminary data.</text>
</comment>
<sequence>MRPGQHNKRGRGRNRRHNGGGGGGGGGGGNPLNRVYESNGPDVKVRGTAQTVADKYLQLGRDAQVSGDIVMAESYYQHAEHYLRILAAAQAYQQQMQQQFRRPEDEFGEDDEMDGQGEGDDGQPEIGNERPGFAQDAGDQPDGFDAGPERRDYQQGNRDNRDFQHNRGPDQQHNQGQGRDRNDRNNRGDRFRPRWENRRDNRDQQGGDNRYQQGGQQPYQARRDEQQPQPAAVEPEQPRLPVAEAAPPAPAAAPAAPAPVEINGSAEKWDGPQPSFLKRPTRARKPRAAKEAAPSED</sequence>
<reference evidence="1" key="1">
    <citation type="submission" date="2021-01" db="EMBL/GenBank/DDBJ databases">
        <authorList>
            <person name="Sun Q."/>
        </authorList>
    </citation>
    <scope>NUCLEOTIDE SEQUENCE</scope>
    <source>
        <strain evidence="1">YIM B02566</strain>
    </source>
</reference>
<dbReference type="EMBL" id="JAENHL010000007">
    <property type="protein sequence ID" value="MBK1868134.1"/>
    <property type="molecule type" value="Genomic_DNA"/>
</dbReference>
<evidence type="ECO:0000313" key="2">
    <source>
        <dbReference type="Proteomes" id="UP000616151"/>
    </source>
</evidence>
<evidence type="ECO:0000313" key="1">
    <source>
        <dbReference type="EMBL" id="MBK1868134.1"/>
    </source>
</evidence>
<accession>A0ACC5R664</accession>
<organism evidence="1 2">
    <name type="scientific">Taklimakanibacter albus</name>
    <dbReference type="NCBI Taxonomy" id="2800327"/>
    <lineage>
        <taxon>Bacteria</taxon>
        <taxon>Pseudomonadati</taxon>
        <taxon>Pseudomonadota</taxon>
        <taxon>Alphaproteobacteria</taxon>
        <taxon>Hyphomicrobiales</taxon>
        <taxon>Aestuariivirgaceae</taxon>
        <taxon>Taklimakanibacter</taxon>
    </lineage>
</organism>
<name>A0ACC5R664_9HYPH</name>